<accession>A0A4V6HRU8</accession>
<sequence>MTDNYGKFNAQEGSNSQRARWIWYPGDFEIYHALKVNTRREERNIMWPAFWRLDDCCHNVRFRKKAVFEKETRICVYANGNGYFDVDGKKYPYGEMIQLPEGEHDFLAVVFHLEGLPALYAEGADAASDSSWEANMYSDEWVQAGFNELYFDKNRTPDIFPFSYKDIVPISKERLEEGILYDFGKEIFASVLIRSSGKEGVLNIYYGESRTEALDKEHCYLYEKTDHVQEEKVFRNRAFRYILVETSNEIEVSAKEEYFPLEPVKRFQCNDDLLNRIWEISEYTFHLNSREFFLDGIKRDRWIWSGDAYQAYKINQYLYQDKDISRRTILALRGKDPVECHINTITDYSFFWIMSVYEYYLGYEDKEFLKLIYPKMKSLMEFCIGRTDAEGFIVKKCNDWIFIDWADIDKEGAVCAEQILFAKSLEAILLSAEILGIEECGYRERLEKLCRDIDTHFWDENQGAYISSFSSGKKQVTRHANIFAVLYDFADVDKKNKIIKNVIHNEQIPQIVTPYFKFFELDMMGKIGECQYVLDQIRNYWGGMVEKGATTFWETYDPGEDEKERYAMYGDPYGKSLCHAWGASPIYLLGRYFRRGC</sequence>
<reference evidence="3 4" key="1">
    <citation type="journal article" date="2019" name="Anaerobe">
        <title>Detection of Robinsoniella peoriensis in multiple bone samples of a trauma patient.</title>
        <authorList>
            <person name="Schrottner P."/>
            <person name="Hartwich K."/>
            <person name="Bunk B."/>
            <person name="Schober I."/>
            <person name="Helbig S."/>
            <person name="Rudolph W.W."/>
            <person name="Gunzer F."/>
        </authorList>
    </citation>
    <scope>NUCLEOTIDE SEQUENCE [LARGE SCALE GENOMIC DNA]</scope>
    <source>
        <strain evidence="3 4">DSM 106044</strain>
    </source>
</reference>
<dbReference type="InterPro" id="IPR008928">
    <property type="entry name" value="6-hairpin_glycosidase_sf"/>
</dbReference>
<dbReference type="InterPro" id="IPR035396">
    <property type="entry name" value="Bac_rhamnosid6H"/>
</dbReference>
<dbReference type="InterPro" id="IPR012341">
    <property type="entry name" value="6hp_glycosidase-like_sf"/>
</dbReference>
<dbReference type="Gene3D" id="2.60.120.260">
    <property type="entry name" value="Galactose-binding domain-like"/>
    <property type="match status" value="2"/>
</dbReference>
<dbReference type="STRING" id="180332.GCA_000797495_04147"/>
<dbReference type="RefSeq" id="WP_138002637.1">
    <property type="nucleotide sequence ID" value="NZ_QGQD01000055.1"/>
</dbReference>
<dbReference type="Pfam" id="PF21209">
    <property type="entry name" value="Bac_rhamnosid-like_N"/>
    <property type="match status" value="1"/>
</dbReference>
<dbReference type="PANTHER" id="PTHR34987">
    <property type="entry name" value="C, PUTATIVE (AFU_ORTHOLOGUE AFUA_3G02880)-RELATED"/>
    <property type="match status" value="1"/>
</dbReference>
<evidence type="ECO:0000313" key="3">
    <source>
        <dbReference type="EMBL" id="TLD00468.1"/>
    </source>
</evidence>
<protein>
    <submittedName>
        <fullName evidence="3">Putative bile acid beta-glucosidase</fullName>
    </submittedName>
</protein>
<dbReference type="SUPFAM" id="SSF48208">
    <property type="entry name" value="Six-hairpin glycosidases"/>
    <property type="match status" value="1"/>
</dbReference>
<dbReference type="AlphaFoldDB" id="A0A4V6HRU8"/>
<comment type="caution">
    <text evidence="3">The sequence shown here is derived from an EMBL/GenBank/DDBJ whole genome shotgun (WGS) entry which is preliminary data.</text>
</comment>
<dbReference type="Proteomes" id="UP000306509">
    <property type="component" value="Unassembled WGS sequence"/>
</dbReference>
<name>A0A4V6HRU8_9FIRM</name>
<dbReference type="GO" id="GO:0005975">
    <property type="term" value="P:carbohydrate metabolic process"/>
    <property type="evidence" value="ECO:0007669"/>
    <property type="project" value="InterPro"/>
</dbReference>
<organism evidence="3 4">
    <name type="scientific">Robinsoniella peoriensis</name>
    <dbReference type="NCBI Taxonomy" id="180332"/>
    <lineage>
        <taxon>Bacteria</taxon>
        <taxon>Bacillati</taxon>
        <taxon>Bacillota</taxon>
        <taxon>Clostridia</taxon>
        <taxon>Lachnospirales</taxon>
        <taxon>Lachnospiraceae</taxon>
        <taxon>Robinsoniella</taxon>
    </lineage>
</organism>
<evidence type="ECO:0000259" key="1">
    <source>
        <dbReference type="Pfam" id="PF17389"/>
    </source>
</evidence>
<keyword evidence="4" id="KW-1185">Reference proteome</keyword>
<gene>
    <name evidence="3" type="ORF">DSM106044_02782</name>
</gene>
<proteinExistence type="predicted"/>
<dbReference type="InterPro" id="IPR048932">
    <property type="entry name" value="Rhamnosid-like_N_bacteroidetes"/>
</dbReference>
<feature type="domain" description="Alpha-rhamnosidase-like N-terminal" evidence="2">
    <location>
        <begin position="60"/>
        <end position="244"/>
    </location>
</feature>
<evidence type="ECO:0000259" key="2">
    <source>
        <dbReference type="Pfam" id="PF21209"/>
    </source>
</evidence>
<dbReference type="Gene3D" id="1.50.10.10">
    <property type="match status" value="1"/>
</dbReference>
<evidence type="ECO:0000313" key="4">
    <source>
        <dbReference type="Proteomes" id="UP000306509"/>
    </source>
</evidence>
<dbReference type="Pfam" id="PF17389">
    <property type="entry name" value="Bac_rhamnosid6H"/>
    <property type="match status" value="1"/>
</dbReference>
<dbReference type="EMBL" id="QGQD01000055">
    <property type="protein sequence ID" value="TLD00468.1"/>
    <property type="molecule type" value="Genomic_DNA"/>
</dbReference>
<dbReference type="PROSITE" id="PS50007">
    <property type="entry name" value="PIPLC_X_DOMAIN"/>
    <property type="match status" value="1"/>
</dbReference>
<dbReference type="PANTHER" id="PTHR34987:SF6">
    <property type="entry name" value="ALPHA-L-RHAMNOSIDASE SIX-HAIRPIN GLYCOSIDASE DOMAIN-CONTAINING PROTEIN"/>
    <property type="match status" value="1"/>
</dbReference>
<feature type="domain" description="Alpha-L-rhamnosidase six-hairpin glycosidase" evidence="1">
    <location>
        <begin position="266"/>
        <end position="591"/>
    </location>
</feature>